<evidence type="ECO:0000259" key="2">
    <source>
        <dbReference type="Pfam" id="PF09835"/>
    </source>
</evidence>
<dbReference type="PANTHER" id="PTHR40547:SF1">
    <property type="entry name" value="SLL0298 PROTEIN"/>
    <property type="match status" value="1"/>
</dbReference>
<accession>A0A4S3TGN1</accession>
<dbReference type="InterPro" id="IPR018639">
    <property type="entry name" value="DUF2062"/>
</dbReference>
<feature type="transmembrane region" description="Helical" evidence="1">
    <location>
        <begin position="82"/>
        <end position="101"/>
    </location>
</feature>
<sequence>MLRDRLSRYRDRVRRKLTAAFREEHSPHEVASSFAIGVFVTAFPTGGLGIGLFFLFISLWSWISKPAIFASVAVMNPLIKPAVYLASFQVGGLFVSTPSITATTTDGSATDIAWGAIQQLLVGNVIVALVLSLAGYVTVLHMTRVHRERKRNRQGPSRLATVRNFFRRL</sequence>
<dbReference type="PANTHER" id="PTHR40547">
    <property type="entry name" value="SLL0298 PROTEIN"/>
    <property type="match status" value="1"/>
</dbReference>
<comment type="caution">
    <text evidence="3">The sequence shown here is derived from an EMBL/GenBank/DDBJ whole genome shotgun (WGS) entry which is preliminary data.</text>
</comment>
<evidence type="ECO:0000256" key="1">
    <source>
        <dbReference type="SAM" id="Phobius"/>
    </source>
</evidence>
<feature type="transmembrane region" description="Helical" evidence="1">
    <location>
        <begin position="121"/>
        <end position="143"/>
    </location>
</feature>
<protein>
    <submittedName>
        <fullName evidence="3">DUF2062 domain-containing protein</fullName>
    </submittedName>
</protein>
<dbReference type="OrthoDB" id="329979at2157"/>
<name>A0A4S3TGN1_9EURY</name>
<keyword evidence="4" id="KW-1185">Reference proteome</keyword>
<dbReference type="Proteomes" id="UP000318864">
    <property type="component" value="Unassembled WGS sequence"/>
</dbReference>
<organism evidence="3 4">
    <name type="scientific">Salinadaptatus halalkaliphilus</name>
    <dbReference type="NCBI Taxonomy" id="2419781"/>
    <lineage>
        <taxon>Archaea</taxon>
        <taxon>Methanobacteriati</taxon>
        <taxon>Methanobacteriota</taxon>
        <taxon>Stenosarchaea group</taxon>
        <taxon>Halobacteria</taxon>
        <taxon>Halobacteriales</taxon>
        <taxon>Natrialbaceae</taxon>
        <taxon>Salinadaptatus</taxon>
    </lineage>
</organism>
<dbReference type="RefSeq" id="WP_141466639.1">
    <property type="nucleotide sequence ID" value="NZ_RBZW01000076.1"/>
</dbReference>
<evidence type="ECO:0000313" key="3">
    <source>
        <dbReference type="EMBL" id="THE63002.1"/>
    </source>
</evidence>
<dbReference type="Pfam" id="PF09835">
    <property type="entry name" value="DUF2062"/>
    <property type="match status" value="1"/>
</dbReference>
<gene>
    <name evidence="3" type="ORF">D8Y22_21405</name>
</gene>
<reference evidence="3 4" key="1">
    <citation type="submission" date="2018-10" db="EMBL/GenBank/DDBJ databases">
        <title>Natronolimnobius sp. XQ-INN 246 isolated from Inner Mongolia Autonomous Region of China.</title>
        <authorList>
            <person name="Xue Q."/>
        </authorList>
    </citation>
    <scope>NUCLEOTIDE SEQUENCE [LARGE SCALE GENOMIC DNA]</scope>
    <source>
        <strain evidence="3 4">XQ-INN 246</strain>
    </source>
</reference>
<feature type="transmembrane region" description="Helical" evidence="1">
    <location>
        <begin position="34"/>
        <end position="62"/>
    </location>
</feature>
<feature type="domain" description="DUF2062" evidence="2">
    <location>
        <begin position="13"/>
        <end position="151"/>
    </location>
</feature>
<keyword evidence="1" id="KW-0812">Transmembrane</keyword>
<dbReference type="EMBL" id="RBZW01000076">
    <property type="protein sequence ID" value="THE63002.1"/>
    <property type="molecule type" value="Genomic_DNA"/>
</dbReference>
<dbReference type="AlphaFoldDB" id="A0A4S3TGN1"/>
<proteinExistence type="predicted"/>
<keyword evidence="1" id="KW-0472">Membrane</keyword>
<evidence type="ECO:0000313" key="4">
    <source>
        <dbReference type="Proteomes" id="UP000318864"/>
    </source>
</evidence>
<keyword evidence="1" id="KW-1133">Transmembrane helix</keyword>